<dbReference type="InterPro" id="IPR001347">
    <property type="entry name" value="SIS_dom"/>
</dbReference>
<keyword evidence="4" id="KW-1185">Reference proteome</keyword>
<dbReference type="Proteomes" id="UP001527099">
    <property type="component" value="Unassembled WGS sequence"/>
</dbReference>
<protein>
    <recommendedName>
        <fullName evidence="1">Fructosamine deglycase</fullName>
        <ecNumber evidence="1">3.5.-.-</ecNumber>
    </recommendedName>
</protein>
<comment type="subunit">
    <text evidence="1">Homooctamer.</text>
</comment>
<dbReference type="CDD" id="cd05710">
    <property type="entry name" value="SIS_1"/>
    <property type="match status" value="1"/>
</dbReference>
<dbReference type="RefSeq" id="WP_268614720.1">
    <property type="nucleotide sequence ID" value="NZ_JAMDMX010000028.1"/>
</dbReference>
<evidence type="ECO:0000313" key="4">
    <source>
        <dbReference type="Proteomes" id="UP001527099"/>
    </source>
</evidence>
<dbReference type="Pfam" id="PF01380">
    <property type="entry name" value="SIS"/>
    <property type="match status" value="1"/>
</dbReference>
<dbReference type="Gene3D" id="3.40.50.10490">
    <property type="entry name" value="Glucose-6-phosphate isomerase like protein, domain 1"/>
    <property type="match status" value="1"/>
</dbReference>
<dbReference type="Gene3D" id="3.40.50.12570">
    <property type="match status" value="1"/>
</dbReference>
<evidence type="ECO:0000313" key="3">
    <source>
        <dbReference type="EMBL" id="MCY9693224.1"/>
    </source>
</evidence>
<reference evidence="3 4" key="1">
    <citation type="submission" date="2022-05" db="EMBL/GenBank/DDBJ databases">
        <title>Genome Sequencing of Bee-Associated Microbes.</title>
        <authorList>
            <person name="Dunlap C."/>
        </authorList>
    </citation>
    <scope>NUCLEOTIDE SEQUENCE [LARGE SCALE GENOMIC DNA]</scope>
    <source>
        <strain evidence="3 4">NRRL B-14421</strain>
    </source>
</reference>
<gene>
    <name evidence="3" type="ORF">M5X19_10040</name>
</gene>
<dbReference type="InterPro" id="IPR035488">
    <property type="entry name" value="FrlB_SIS"/>
</dbReference>
<dbReference type="InterPro" id="IPR046348">
    <property type="entry name" value="SIS_dom_sf"/>
</dbReference>
<dbReference type="CDD" id="cd05009">
    <property type="entry name" value="SIS_GlmS_GlmD_2"/>
    <property type="match status" value="1"/>
</dbReference>
<dbReference type="SUPFAM" id="SSF53697">
    <property type="entry name" value="SIS domain"/>
    <property type="match status" value="1"/>
</dbReference>
<dbReference type="EMBL" id="JAMDMX010000028">
    <property type="protein sequence ID" value="MCY9693224.1"/>
    <property type="molecule type" value="Genomic_DNA"/>
</dbReference>
<feature type="domain" description="SIS" evidence="2">
    <location>
        <begin position="27"/>
        <end position="163"/>
    </location>
</feature>
<name>A0ABT4GAL4_9BACL</name>
<dbReference type="PANTHER" id="PTHR10937">
    <property type="entry name" value="GLUCOSAMINE--FRUCTOSE-6-PHOSPHATE AMINOTRANSFERASE, ISOMERIZING"/>
    <property type="match status" value="1"/>
</dbReference>
<dbReference type="InterPro" id="IPR024713">
    <property type="entry name" value="Fructosamine_deglycase_FrlB"/>
</dbReference>
<dbReference type="PANTHER" id="PTHR10937:SF14">
    <property type="entry name" value="FRUCTOSELYSINE 6-PHOSPHATE DEGLYCASE"/>
    <property type="match status" value="1"/>
</dbReference>
<evidence type="ECO:0000259" key="2">
    <source>
        <dbReference type="PROSITE" id="PS51464"/>
    </source>
</evidence>
<proteinExistence type="predicted"/>
<dbReference type="InterPro" id="IPR035490">
    <property type="entry name" value="GlmS/FrlB_SIS"/>
</dbReference>
<dbReference type="PIRSF" id="PIRSF009290">
    <property type="entry name" value="FrlB"/>
    <property type="match status" value="1"/>
</dbReference>
<sequence length="337" mass="38095">MLNFDKQKYIQVVNGAVQLRGQIEKAVDEVTERGFNNLFFIGSGGAIASMYAYEYLISSISTLPVYAEIAAEFSLMNHKQLSKHSLVILSSLSGTTQETVEAAKYCKKIGAVTIGLSGEAGTPLAELVDYPLINYAENDFAADSVNIQLLYLTSRLLYKQNEFPDYEAFAEQMERIPSILLKVKESTEKKAEQFASKYKDETYHMVVGSGSSFGRAYSYAMCVLEEMQWIRTKSIHAAEFFHGTLEVVDEDTSIILLKGEDETRPLTDRVQKFAEKYTRKLTVFDTADYELEGISGPFRKFISALVIASALQRVSVHLEDKRKHSLDTRKYYRVVEY</sequence>
<comment type="function">
    <text evidence="1">Catalyzes the conversion of a range of fructosamine 6-phosphates to glucose 6-phosphate and a free amino acid.</text>
</comment>
<keyword evidence="1" id="KW-0378">Hydrolase</keyword>
<organism evidence="3 4">
    <name type="scientific">Paenibacillus alginolyticus</name>
    <dbReference type="NCBI Taxonomy" id="59839"/>
    <lineage>
        <taxon>Bacteria</taxon>
        <taxon>Bacillati</taxon>
        <taxon>Bacillota</taxon>
        <taxon>Bacilli</taxon>
        <taxon>Bacillales</taxon>
        <taxon>Paenibacillaceae</taxon>
        <taxon>Paenibacillus</taxon>
    </lineage>
</organism>
<accession>A0ABT4GAL4</accession>
<dbReference type="PROSITE" id="PS51464">
    <property type="entry name" value="SIS"/>
    <property type="match status" value="1"/>
</dbReference>
<dbReference type="Gene3D" id="1.10.10.2240">
    <property type="match status" value="1"/>
</dbReference>
<evidence type="ECO:0000256" key="1">
    <source>
        <dbReference type="PIRNR" id="PIRNR009290"/>
    </source>
</evidence>
<dbReference type="EC" id="3.5.-.-" evidence="1"/>
<comment type="caution">
    <text evidence="3">The sequence shown here is derived from an EMBL/GenBank/DDBJ whole genome shotgun (WGS) entry which is preliminary data.</text>
</comment>
<keyword evidence="1" id="KW-0119">Carbohydrate metabolism</keyword>